<gene>
    <name evidence="1" type="primary">jg15966</name>
    <name evidence="1" type="ORF">PAEG_LOCUS9082</name>
</gene>
<evidence type="ECO:0000313" key="1">
    <source>
        <dbReference type="EMBL" id="CAH2229684.1"/>
    </source>
</evidence>
<dbReference type="Proteomes" id="UP000838756">
    <property type="component" value="Unassembled WGS sequence"/>
</dbReference>
<organism evidence="1 2">
    <name type="scientific">Pararge aegeria aegeria</name>
    <dbReference type="NCBI Taxonomy" id="348720"/>
    <lineage>
        <taxon>Eukaryota</taxon>
        <taxon>Metazoa</taxon>
        <taxon>Ecdysozoa</taxon>
        <taxon>Arthropoda</taxon>
        <taxon>Hexapoda</taxon>
        <taxon>Insecta</taxon>
        <taxon>Pterygota</taxon>
        <taxon>Neoptera</taxon>
        <taxon>Endopterygota</taxon>
        <taxon>Lepidoptera</taxon>
        <taxon>Glossata</taxon>
        <taxon>Ditrysia</taxon>
        <taxon>Papilionoidea</taxon>
        <taxon>Nymphalidae</taxon>
        <taxon>Satyrinae</taxon>
        <taxon>Satyrini</taxon>
        <taxon>Parargina</taxon>
        <taxon>Pararge</taxon>
    </lineage>
</organism>
<name>A0A8S4R7F6_9NEOP</name>
<dbReference type="OrthoDB" id="425681at2759"/>
<accession>A0A8S4R7F6</accession>
<keyword evidence="2" id="KW-1185">Reference proteome</keyword>
<proteinExistence type="predicted"/>
<dbReference type="AlphaFoldDB" id="A0A8S4R7F6"/>
<protein>
    <submittedName>
        <fullName evidence="1">Jg15966 protein</fullName>
    </submittedName>
</protein>
<dbReference type="EMBL" id="CAKXAJ010024739">
    <property type="protein sequence ID" value="CAH2229684.1"/>
    <property type="molecule type" value="Genomic_DNA"/>
</dbReference>
<reference evidence="1" key="1">
    <citation type="submission" date="2022-03" db="EMBL/GenBank/DDBJ databases">
        <authorList>
            <person name="Lindestad O."/>
        </authorList>
    </citation>
    <scope>NUCLEOTIDE SEQUENCE</scope>
</reference>
<comment type="caution">
    <text evidence="1">The sequence shown here is derived from an EMBL/GenBank/DDBJ whole genome shotgun (WGS) entry which is preliminary data.</text>
</comment>
<sequence>MRAFRRMLAISWTRKAPNEEVLRRVNQRRELLHTFKIRKVLCLGQVLRHERYGLLQLIKVGKVAGRRGVGRREKSWLRNIRECTGIASPADLFHLAKNRQIFTKLTANLR</sequence>
<evidence type="ECO:0000313" key="2">
    <source>
        <dbReference type="Proteomes" id="UP000838756"/>
    </source>
</evidence>